<feature type="domain" description="Gamma-glutamylcyclotransferase AIG2-like" evidence="1">
    <location>
        <begin position="4"/>
        <end position="125"/>
    </location>
</feature>
<evidence type="ECO:0000313" key="3">
    <source>
        <dbReference type="Proteomes" id="UP000250790"/>
    </source>
</evidence>
<dbReference type="GO" id="GO:0016740">
    <property type="term" value="F:transferase activity"/>
    <property type="evidence" value="ECO:0007669"/>
    <property type="project" value="UniProtKB-KW"/>
</dbReference>
<dbReference type="OrthoDB" id="8538589at2"/>
<dbReference type="CDD" id="cd06661">
    <property type="entry name" value="GGCT_like"/>
    <property type="match status" value="1"/>
</dbReference>
<reference evidence="2 3" key="1">
    <citation type="submission" date="2017-04" db="EMBL/GenBank/DDBJ databases">
        <title>Unexpected and diverse lifestyles within the genus Limnohabitans.</title>
        <authorList>
            <person name="Kasalicky V."/>
            <person name="Mehrshad M."/>
            <person name="Andrei S.-A."/>
            <person name="Salcher M."/>
            <person name="Kratochvilova H."/>
            <person name="Simek K."/>
            <person name="Ghai R."/>
        </authorList>
    </citation>
    <scope>NUCLEOTIDE SEQUENCE [LARGE SCALE GENOMIC DNA]</scope>
    <source>
        <strain evidence="2 3">II-B4</strain>
    </source>
</reference>
<evidence type="ECO:0000259" key="1">
    <source>
        <dbReference type="Pfam" id="PF06094"/>
    </source>
</evidence>
<organism evidence="2 3">
    <name type="scientific">Limnohabitans parvus II-B4</name>
    <dbReference type="NCBI Taxonomy" id="1293052"/>
    <lineage>
        <taxon>Bacteria</taxon>
        <taxon>Pseudomonadati</taxon>
        <taxon>Pseudomonadota</taxon>
        <taxon>Betaproteobacteria</taxon>
        <taxon>Burkholderiales</taxon>
        <taxon>Comamonadaceae</taxon>
        <taxon>Limnohabitans</taxon>
    </lineage>
</organism>
<accession>A0A315EFE4</accession>
<dbReference type="InterPro" id="IPR009288">
    <property type="entry name" value="AIG2-like_dom"/>
</dbReference>
<keyword evidence="2" id="KW-0808">Transferase</keyword>
<comment type="caution">
    <text evidence="2">The sequence shown here is derived from an EMBL/GenBank/DDBJ whole genome shotgun (WGS) entry which is preliminary data.</text>
</comment>
<dbReference type="InterPro" id="IPR036568">
    <property type="entry name" value="GGCT-like_sf"/>
</dbReference>
<sequence>MTLLFIYGTLMPGLRLEAEMHGAGFVGTAQVPGRLVDVGRFPGLLLDLSTGDGQVTGEVYEVDDAQLARLDVVEGMVRGDRDASQYWREAVSVLSGPLQGQPVQTYVYNRPVDACAPIPHGDYRRYIREVGRES</sequence>
<name>A0A315EFE4_9BURK</name>
<dbReference type="SUPFAM" id="SSF110857">
    <property type="entry name" value="Gamma-glutamyl cyclotransferase-like"/>
    <property type="match status" value="1"/>
</dbReference>
<dbReference type="RefSeq" id="WP_108312512.1">
    <property type="nucleotide sequence ID" value="NZ_NESN01000002.1"/>
</dbReference>
<dbReference type="Gene3D" id="3.10.490.10">
    <property type="entry name" value="Gamma-glutamyl cyclotransferase-like"/>
    <property type="match status" value="1"/>
</dbReference>
<keyword evidence="3" id="KW-1185">Reference proteome</keyword>
<dbReference type="AlphaFoldDB" id="A0A315EFE4"/>
<protein>
    <submittedName>
        <fullName evidence="2">Gamma-glutamylcyclotransferase</fullName>
    </submittedName>
</protein>
<dbReference type="Proteomes" id="UP000250790">
    <property type="component" value="Unassembled WGS sequence"/>
</dbReference>
<dbReference type="InterPro" id="IPR013024">
    <property type="entry name" value="GGCT-like"/>
</dbReference>
<proteinExistence type="predicted"/>
<dbReference type="EMBL" id="NESN01000002">
    <property type="protein sequence ID" value="PUE54554.1"/>
    <property type="molecule type" value="Genomic_DNA"/>
</dbReference>
<evidence type="ECO:0000313" key="2">
    <source>
        <dbReference type="EMBL" id="PUE54554.1"/>
    </source>
</evidence>
<dbReference type="Pfam" id="PF06094">
    <property type="entry name" value="GGACT"/>
    <property type="match status" value="1"/>
</dbReference>
<gene>
    <name evidence="2" type="ORF">B9Z37_04795</name>
</gene>